<evidence type="ECO:0000313" key="11">
    <source>
        <dbReference type="Proteomes" id="UP001223420"/>
    </source>
</evidence>
<dbReference type="RefSeq" id="WP_230368096.1">
    <property type="nucleotide sequence ID" value="NZ_JAJALK010000021.1"/>
</dbReference>
<feature type="transmembrane region" description="Helical" evidence="8">
    <location>
        <begin position="485"/>
        <end position="509"/>
    </location>
</feature>
<accession>A0AAJ1TYX0</accession>
<dbReference type="NCBIfam" id="TIGR00711">
    <property type="entry name" value="efflux_EmrB"/>
    <property type="match status" value="1"/>
</dbReference>
<evidence type="ECO:0000256" key="2">
    <source>
        <dbReference type="ARBA" id="ARBA00008537"/>
    </source>
</evidence>
<evidence type="ECO:0000256" key="1">
    <source>
        <dbReference type="ARBA" id="ARBA00004651"/>
    </source>
</evidence>
<evidence type="ECO:0000313" key="10">
    <source>
        <dbReference type="EMBL" id="MDQ0547174.1"/>
    </source>
</evidence>
<comment type="similarity">
    <text evidence="2">Belongs to the major facilitator superfamily. EmrB family.</text>
</comment>
<dbReference type="InterPro" id="IPR036259">
    <property type="entry name" value="MFS_trans_sf"/>
</dbReference>
<evidence type="ECO:0000256" key="7">
    <source>
        <dbReference type="ARBA" id="ARBA00023136"/>
    </source>
</evidence>
<organism evidence="10 11">
    <name type="scientific">Methylobacterium brachiatum</name>
    <dbReference type="NCBI Taxonomy" id="269660"/>
    <lineage>
        <taxon>Bacteria</taxon>
        <taxon>Pseudomonadati</taxon>
        <taxon>Pseudomonadota</taxon>
        <taxon>Alphaproteobacteria</taxon>
        <taxon>Hyphomicrobiales</taxon>
        <taxon>Methylobacteriaceae</taxon>
        <taxon>Methylobacterium</taxon>
    </lineage>
</organism>
<evidence type="ECO:0000259" key="9">
    <source>
        <dbReference type="PROSITE" id="PS50850"/>
    </source>
</evidence>
<feature type="transmembrane region" description="Helical" evidence="8">
    <location>
        <begin position="211"/>
        <end position="230"/>
    </location>
</feature>
<dbReference type="Gene3D" id="1.20.1250.20">
    <property type="entry name" value="MFS general substrate transporter like domains"/>
    <property type="match status" value="1"/>
</dbReference>
<dbReference type="AlphaFoldDB" id="A0AAJ1TYX0"/>
<evidence type="ECO:0000256" key="4">
    <source>
        <dbReference type="ARBA" id="ARBA00022475"/>
    </source>
</evidence>
<reference evidence="10" key="1">
    <citation type="submission" date="2023-07" db="EMBL/GenBank/DDBJ databases">
        <title>Genomic Encyclopedia of Type Strains, Phase IV (KMG-IV): sequencing the most valuable type-strain genomes for metagenomic binning, comparative biology and taxonomic classification.</title>
        <authorList>
            <person name="Goeker M."/>
        </authorList>
    </citation>
    <scope>NUCLEOTIDE SEQUENCE</scope>
    <source>
        <strain evidence="10">DSM 19569</strain>
    </source>
</reference>
<dbReference type="InterPro" id="IPR004638">
    <property type="entry name" value="EmrB-like"/>
</dbReference>
<feature type="transmembrane region" description="Helical" evidence="8">
    <location>
        <begin position="90"/>
        <end position="109"/>
    </location>
</feature>
<feature type="transmembrane region" description="Helical" evidence="8">
    <location>
        <begin position="242"/>
        <end position="263"/>
    </location>
</feature>
<dbReference type="GO" id="GO:0005886">
    <property type="term" value="C:plasma membrane"/>
    <property type="evidence" value="ECO:0007669"/>
    <property type="project" value="UniProtKB-SubCell"/>
</dbReference>
<keyword evidence="5 8" id="KW-0812">Transmembrane</keyword>
<feature type="transmembrane region" description="Helical" evidence="8">
    <location>
        <begin position="115"/>
        <end position="136"/>
    </location>
</feature>
<evidence type="ECO:0000256" key="5">
    <source>
        <dbReference type="ARBA" id="ARBA00022692"/>
    </source>
</evidence>
<comment type="caution">
    <text evidence="10">The sequence shown here is derived from an EMBL/GenBank/DDBJ whole genome shotgun (WGS) entry which is preliminary data.</text>
</comment>
<dbReference type="EMBL" id="JAUSWL010000022">
    <property type="protein sequence ID" value="MDQ0547174.1"/>
    <property type="molecule type" value="Genomic_DNA"/>
</dbReference>
<keyword evidence="6 8" id="KW-1133">Transmembrane helix</keyword>
<dbReference type="GO" id="GO:0022857">
    <property type="term" value="F:transmembrane transporter activity"/>
    <property type="evidence" value="ECO:0007669"/>
    <property type="project" value="InterPro"/>
</dbReference>
<dbReference type="Gene3D" id="1.20.1720.10">
    <property type="entry name" value="Multidrug resistance protein D"/>
    <property type="match status" value="1"/>
</dbReference>
<feature type="transmembrane region" description="Helical" evidence="8">
    <location>
        <begin position="176"/>
        <end position="199"/>
    </location>
</feature>
<dbReference type="CDD" id="cd17503">
    <property type="entry name" value="MFS_LmrB_MDR_like"/>
    <property type="match status" value="1"/>
</dbReference>
<dbReference type="Pfam" id="PF07690">
    <property type="entry name" value="MFS_1"/>
    <property type="match status" value="1"/>
</dbReference>
<dbReference type="Proteomes" id="UP001223420">
    <property type="component" value="Unassembled WGS sequence"/>
</dbReference>
<feature type="transmembrane region" description="Helical" evidence="8">
    <location>
        <begin position="21"/>
        <end position="42"/>
    </location>
</feature>
<evidence type="ECO:0000256" key="8">
    <source>
        <dbReference type="SAM" id="Phobius"/>
    </source>
</evidence>
<dbReference type="PANTHER" id="PTHR42718:SF9">
    <property type="entry name" value="MAJOR FACILITATOR SUPERFAMILY MULTIDRUG TRANSPORTER MFSC"/>
    <property type="match status" value="1"/>
</dbReference>
<protein>
    <submittedName>
        <fullName evidence="10">DHA2 family multidrug resistance protein</fullName>
    </submittedName>
</protein>
<feature type="transmembrane region" description="Helical" evidence="8">
    <location>
        <begin position="318"/>
        <end position="338"/>
    </location>
</feature>
<feature type="domain" description="Major facilitator superfamily (MFS) profile" evidence="9">
    <location>
        <begin position="24"/>
        <end position="514"/>
    </location>
</feature>
<keyword evidence="4" id="KW-1003">Cell membrane</keyword>
<dbReference type="InterPro" id="IPR011701">
    <property type="entry name" value="MFS"/>
</dbReference>
<sequence length="521" mass="55190">MSAASPSARNSQGGEKADAAAWLAVAAGTIGALMATLDTSIVNAALPTIQGEIGASGSEGTWISTSYLVAEIIMIPLSGWLEKVFGLRSFLLVMTILFVGFSMLCGISGNLGTMIVGRVGQGFTGGAMIPTALSIVSTRLPPAQRPVGVALFGLTAVLGPVLGPLIGGWLTENVSWHYSFFLNLPIGIGLVVLLLVGLPHKPAQLGRIAQGDWLGIVGLAVGLGCLTIVLEEGQREQWFESSFIVWFSVAAACGFVLIILGQVTAREPVIDMRILFTRSFGSVFLMSFAIGGALYGILYLIPQFLSQVPRYNSEQSGYVVLISGVPTLLFMPFFPLLVRILDIRVAIGFGILCYAASCFMEAGLTTEDAGQQFVMSQLLRGVGQAFALLFLNQAAATAVDQDKAEDASGLFNGARNLGGSFGLALISTLQQRRDDFHNARLEESVRANSVIVQDRIDAMVGPGGPEAMRQALGGLKRMIGAQATVMTFSDLFFVFGWILLAVLPLVLFLRPPPKGGPVAMH</sequence>
<feature type="transmembrane region" description="Helical" evidence="8">
    <location>
        <begin position="275"/>
        <end position="298"/>
    </location>
</feature>
<evidence type="ECO:0000256" key="3">
    <source>
        <dbReference type="ARBA" id="ARBA00022448"/>
    </source>
</evidence>
<proteinExistence type="inferred from homology"/>
<feature type="transmembrane region" description="Helical" evidence="8">
    <location>
        <begin position="148"/>
        <end position="170"/>
    </location>
</feature>
<keyword evidence="3" id="KW-0813">Transport</keyword>
<dbReference type="PROSITE" id="PS50850">
    <property type="entry name" value="MFS"/>
    <property type="match status" value="1"/>
</dbReference>
<name>A0AAJ1TYX0_9HYPH</name>
<keyword evidence="7 8" id="KW-0472">Membrane</keyword>
<evidence type="ECO:0000256" key="6">
    <source>
        <dbReference type="ARBA" id="ARBA00022989"/>
    </source>
</evidence>
<dbReference type="InterPro" id="IPR020846">
    <property type="entry name" value="MFS_dom"/>
</dbReference>
<comment type="subcellular location">
    <subcellularLocation>
        <location evidence="1">Cell membrane</location>
        <topology evidence="1">Multi-pass membrane protein</topology>
    </subcellularLocation>
</comment>
<gene>
    <name evidence="10" type="ORF">QO001_006130</name>
</gene>
<dbReference type="SUPFAM" id="SSF103473">
    <property type="entry name" value="MFS general substrate transporter"/>
    <property type="match status" value="1"/>
</dbReference>
<dbReference type="PANTHER" id="PTHR42718">
    <property type="entry name" value="MAJOR FACILITATOR SUPERFAMILY MULTIDRUG TRANSPORTER MFSC"/>
    <property type="match status" value="1"/>
</dbReference>